<dbReference type="OrthoDB" id="5803198at2759"/>
<protein>
    <submittedName>
        <fullName evidence="3">Ntox44 domain-containing protein</fullName>
    </submittedName>
</protein>
<dbReference type="Proteomes" id="UP000271087">
    <property type="component" value="Unassembled WGS sequence"/>
</dbReference>
<keyword evidence="2" id="KW-1185">Reference proteome</keyword>
<evidence type="ECO:0000313" key="1">
    <source>
        <dbReference type="EMBL" id="VDK69913.1"/>
    </source>
</evidence>
<dbReference type="AlphaFoldDB" id="A0A182E6K4"/>
<evidence type="ECO:0000313" key="2">
    <source>
        <dbReference type="Proteomes" id="UP000271087"/>
    </source>
</evidence>
<dbReference type="EMBL" id="UYRW01000715">
    <property type="protein sequence ID" value="VDK69913.1"/>
    <property type="molecule type" value="Genomic_DNA"/>
</dbReference>
<proteinExistence type="predicted"/>
<dbReference type="WBParaSite" id="nOo.2.0.1.t03643-RA">
    <property type="protein sequence ID" value="nOo.2.0.1.t03643-RA"/>
    <property type="gene ID" value="nOo.2.0.1.g03643"/>
</dbReference>
<sequence length="103" mass="11910">MASFGFYIGQRAYFAGFFSNSVTAEIMTATSTYTFYLHKNTVEFNNITKTIEKGLYGNDILDRLGSISLVNVGEALVREMGWTDNENYPFRYNKQQKIFQFRT</sequence>
<evidence type="ECO:0000313" key="3">
    <source>
        <dbReference type="WBParaSite" id="nOo.2.0.1.t03643-RA"/>
    </source>
</evidence>
<name>A0A182E6K4_ONCOC</name>
<accession>A0A182E6K4</accession>
<reference evidence="1 2" key="2">
    <citation type="submission" date="2018-08" db="EMBL/GenBank/DDBJ databases">
        <authorList>
            <person name="Laetsch R D."/>
            <person name="Stevens L."/>
            <person name="Kumar S."/>
            <person name="Blaxter L. M."/>
        </authorList>
    </citation>
    <scope>NUCLEOTIDE SEQUENCE [LARGE SCALE GENOMIC DNA]</scope>
</reference>
<organism evidence="3">
    <name type="scientific">Onchocerca ochengi</name>
    <name type="common">Filarial nematode worm</name>
    <dbReference type="NCBI Taxonomy" id="42157"/>
    <lineage>
        <taxon>Eukaryota</taxon>
        <taxon>Metazoa</taxon>
        <taxon>Ecdysozoa</taxon>
        <taxon>Nematoda</taxon>
        <taxon>Chromadorea</taxon>
        <taxon>Rhabditida</taxon>
        <taxon>Spirurina</taxon>
        <taxon>Spiruromorpha</taxon>
        <taxon>Filarioidea</taxon>
        <taxon>Onchocercidae</taxon>
        <taxon>Onchocerca</taxon>
    </lineage>
</organism>
<gene>
    <name evidence="1" type="ORF">NOO_LOCUS3643</name>
</gene>
<reference evidence="3" key="1">
    <citation type="submission" date="2016-06" db="UniProtKB">
        <authorList>
            <consortium name="WormBaseParasite"/>
        </authorList>
    </citation>
    <scope>IDENTIFICATION</scope>
</reference>